<evidence type="ECO:0000256" key="6">
    <source>
        <dbReference type="ARBA" id="ARBA00022692"/>
    </source>
</evidence>
<dbReference type="Pfam" id="PF00512">
    <property type="entry name" value="HisKA"/>
    <property type="match status" value="1"/>
</dbReference>
<reference evidence="13" key="1">
    <citation type="submission" date="2018-05" db="EMBL/GenBank/DDBJ databases">
        <authorList>
            <person name="Nie L."/>
        </authorList>
    </citation>
    <scope>NUCLEOTIDE SEQUENCE [LARGE SCALE GENOMIC DNA]</scope>
    <source>
        <strain evidence="13">NL</strain>
    </source>
</reference>
<evidence type="ECO:0000256" key="4">
    <source>
        <dbReference type="ARBA" id="ARBA00022553"/>
    </source>
</evidence>
<evidence type="ECO:0000256" key="8">
    <source>
        <dbReference type="ARBA" id="ARBA00022989"/>
    </source>
</evidence>
<sequence>MRLRQKLVLLTTLSKGLMAGVLLLALPWAIEVFALRHTEARLRSELVKVRRRIERVGVTSFLRGQENDQRLHYDLLEDEFIELRRGRPGHRQPDTIATLPRRQQGALVDFRVLRASFEHDGRPYTLEIGKSMESVEDVYGLLRSFAAYALVFAVLSTLLIELGVITYLLRPVDQIVQRLRAVQGPTPPPLPPLQTSTWDFRYLDDTIQQMLQKIRRVFEQEREFIANASHELLTPISILQNRFENMLQAENLPEEAETQLVTSQKTLQRLTATLRTLLLISRIENAQFARPDRVDLRALLGEVVEELDYRLLDQHIRLHQQLEGAPTLAPANRTLLFTLFYNLLSNAIKYNRPADGRISLTGAPQPDGTYVLVIHNTAVRPIPAAQLPQLFERFRRFDDGRVEGFGLGLAVVRSVAQFHLIGIAAASDEHGTAFTLRLPPARPDAAE</sequence>
<comment type="caution">
    <text evidence="12">The sequence shown here is derived from an EMBL/GenBank/DDBJ whole genome shotgun (WGS) entry which is preliminary data.</text>
</comment>
<dbReference type="PANTHER" id="PTHR45436:SF5">
    <property type="entry name" value="SENSOR HISTIDINE KINASE TRCS"/>
    <property type="match status" value="1"/>
</dbReference>
<accession>A0A328BSS4</accession>
<dbReference type="OrthoDB" id="1522504at2"/>
<dbReference type="RefSeq" id="WP_111476827.1">
    <property type="nucleotide sequence ID" value="NZ_QHKM01000001.1"/>
</dbReference>
<evidence type="ECO:0000256" key="10">
    <source>
        <dbReference type="SAM" id="Phobius"/>
    </source>
</evidence>
<keyword evidence="9 10" id="KW-0472">Membrane</keyword>
<dbReference type="PRINTS" id="PR00344">
    <property type="entry name" value="BCTRLSENSOR"/>
</dbReference>
<dbReference type="SMART" id="SM00388">
    <property type="entry name" value="HisKA"/>
    <property type="match status" value="1"/>
</dbReference>
<dbReference type="GO" id="GO:0005886">
    <property type="term" value="C:plasma membrane"/>
    <property type="evidence" value="ECO:0007669"/>
    <property type="project" value="TreeGrafter"/>
</dbReference>
<dbReference type="SUPFAM" id="SSF47384">
    <property type="entry name" value="Homodimeric domain of signal transducing histidine kinase"/>
    <property type="match status" value="1"/>
</dbReference>
<keyword evidence="5" id="KW-0808">Transferase</keyword>
<keyword evidence="6 10" id="KW-0812">Transmembrane</keyword>
<gene>
    <name evidence="12" type="ORF">DLM85_04370</name>
</gene>
<comment type="subcellular location">
    <subcellularLocation>
        <location evidence="2">Membrane</location>
    </subcellularLocation>
</comment>
<dbReference type="CDD" id="cd00082">
    <property type="entry name" value="HisKA"/>
    <property type="match status" value="1"/>
</dbReference>
<dbReference type="GO" id="GO:0000155">
    <property type="term" value="F:phosphorelay sensor kinase activity"/>
    <property type="evidence" value="ECO:0007669"/>
    <property type="project" value="InterPro"/>
</dbReference>
<dbReference type="EMBL" id="QHKM01000001">
    <property type="protein sequence ID" value="RAK70093.1"/>
    <property type="molecule type" value="Genomic_DNA"/>
</dbReference>
<protein>
    <recommendedName>
        <fullName evidence="3">histidine kinase</fullName>
        <ecNumber evidence="3">2.7.13.3</ecNumber>
    </recommendedName>
</protein>
<feature type="transmembrane region" description="Helical" evidence="10">
    <location>
        <begin position="145"/>
        <end position="169"/>
    </location>
</feature>
<dbReference type="EC" id="2.7.13.3" evidence="3"/>
<dbReference type="PROSITE" id="PS50109">
    <property type="entry name" value="HIS_KIN"/>
    <property type="match status" value="1"/>
</dbReference>
<keyword evidence="7" id="KW-0418">Kinase</keyword>
<dbReference type="InterPro" id="IPR003594">
    <property type="entry name" value="HATPase_dom"/>
</dbReference>
<dbReference type="AlphaFoldDB" id="A0A328BSS4"/>
<evidence type="ECO:0000313" key="13">
    <source>
        <dbReference type="Proteomes" id="UP000248553"/>
    </source>
</evidence>
<dbReference type="SUPFAM" id="SSF55874">
    <property type="entry name" value="ATPase domain of HSP90 chaperone/DNA topoisomerase II/histidine kinase"/>
    <property type="match status" value="1"/>
</dbReference>
<dbReference type="Gene3D" id="1.10.287.130">
    <property type="match status" value="1"/>
</dbReference>
<keyword evidence="8 10" id="KW-1133">Transmembrane helix</keyword>
<dbReference type="InterPro" id="IPR036890">
    <property type="entry name" value="HATPase_C_sf"/>
</dbReference>
<dbReference type="Proteomes" id="UP000248553">
    <property type="component" value="Unassembled WGS sequence"/>
</dbReference>
<name>A0A328BSS4_9BACT</name>
<dbReference type="InterPro" id="IPR003661">
    <property type="entry name" value="HisK_dim/P_dom"/>
</dbReference>
<dbReference type="InterPro" id="IPR004358">
    <property type="entry name" value="Sig_transdc_His_kin-like_C"/>
</dbReference>
<comment type="catalytic activity">
    <reaction evidence="1">
        <text>ATP + protein L-histidine = ADP + protein N-phospho-L-histidine.</text>
        <dbReference type="EC" id="2.7.13.3"/>
    </reaction>
</comment>
<dbReference type="SMART" id="SM00387">
    <property type="entry name" value="HATPase_c"/>
    <property type="match status" value="1"/>
</dbReference>
<keyword evidence="4" id="KW-0597">Phosphoprotein</keyword>
<keyword evidence="13" id="KW-1185">Reference proteome</keyword>
<feature type="domain" description="Histidine kinase" evidence="11">
    <location>
        <begin position="227"/>
        <end position="442"/>
    </location>
</feature>
<evidence type="ECO:0000256" key="2">
    <source>
        <dbReference type="ARBA" id="ARBA00004370"/>
    </source>
</evidence>
<dbReference type="InterPro" id="IPR005467">
    <property type="entry name" value="His_kinase_dom"/>
</dbReference>
<dbReference type="PANTHER" id="PTHR45436">
    <property type="entry name" value="SENSOR HISTIDINE KINASE YKOH"/>
    <property type="match status" value="1"/>
</dbReference>
<dbReference type="Gene3D" id="3.30.565.10">
    <property type="entry name" value="Histidine kinase-like ATPase, C-terminal domain"/>
    <property type="match status" value="1"/>
</dbReference>
<evidence type="ECO:0000256" key="1">
    <source>
        <dbReference type="ARBA" id="ARBA00000085"/>
    </source>
</evidence>
<dbReference type="Pfam" id="PF02518">
    <property type="entry name" value="HATPase_c"/>
    <property type="match status" value="1"/>
</dbReference>
<dbReference type="InterPro" id="IPR036097">
    <property type="entry name" value="HisK_dim/P_sf"/>
</dbReference>
<evidence type="ECO:0000256" key="7">
    <source>
        <dbReference type="ARBA" id="ARBA00022777"/>
    </source>
</evidence>
<proteinExistence type="predicted"/>
<dbReference type="InterPro" id="IPR050428">
    <property type="entry name" value="TCS_sensor_his_kinase"/>
</dbReference>
<evidence type="ECO:0000256" key="5">
    <source>
        <dbReference type="ARBA" id="ARBA00022679"/>
    </source>
</evidence>
<evidence type="ECO:0000256" key="9">
    <source>
        <dbReference type="ARBA" id="ARBA00023136"/>
    </source>
</evidence>
<evidence type="ECO:0000313" key="12">
    <source>
        <dbReference type="EMBL" id="RAK70093.1"/>
    </source>
</evidence>
<feature type="transmembrane region" description="Helical" evidence="10">
    <location>
        <begin position="7"/>
        <end position="30"/>
    </location>
</feature>
<evidence type="ECO:0000256" key="3">
    <source>
        <dbReference type="ARBA" id="ARBA00012438"/>
    </source>
</evidence>
<organism evidence="12 13">
    <name type="scientific">Hymenobacter edaphi</name>
    <dbReference type="NCBI Taxonomy" id="2211146"/>
    <lineage>
        <taxon>Bacteria</taxon>
        <taxon>Pseudomonadati</taxon>
        <taxon>Bacteroidota</taxon>
        <taxon>Cytophagia</taxon>
        <taxon>Cytophagales</taxon>
        <taxon>Hymenobacteraceae</taxon>
        <taxon>Hymenobacter</taxon>
    </lineage>
</organism>
<evidence type="ECO:0000259" key="11">
    <source>
        <dbReference type="PROSITE" id="PS50109"/>
    </source>
</evidence>